<accession>A0A813G5X7</accession>
<comment type="caution">
    <text evidence="1">The sequence shown here is derived from an EMBL/GenBank/DDBJ whole genome shotgun (WGS) entry which is preliminary data.</text>
</comment>
<evidence type="ECO:0000313" key="2">
    <source>
        <dbReference type="EMBL" id="CAE8703886.1"/>
    </source>
</evidence>
<name>A0A813G5X7_POLGL</name>
<dbReference type="EMBL" id="CAJNNW010030615">
    <property type="protein sequence ID" value="CAE8703886.1"/>
    <property type="molecule type" value="Genomic_DNA"/>
</dbReference>
<proteinExistence type="predicted"/>
<feature type="non-terminal residue" evidence="1">
    <location>
        <position position="83"/>
    </location>
</feature>
<gene>
    <name evidence="1" type="ORF">PGLA1383_LOCUS38020</name>
    <name evidence="2" type="ORF">PGLA2088_LOCUS32994</name>
</gene>
<reference evidence="1" key="1">
    <citation type="submission" date="2021-02" db="EMBL/GenBank/DDBJ databases">
        <authorList>
            <person name="Dougan E. K."/>
            <person name="Rhodes N."/>
            <person name="Thang M."/>
            <person name="Chan C."/>
        </authorList>
    </citation>
    <scope>NUCLEOTIDE SEQUENCE</scope>
</reference>
<dbReference type="AlphaFoldDB" id="A0A813G5X7"/>
<dbReference type="Proteomes" id="UP000654075">
    <property type="component" value="Unassembled WGS sequence"/>
</dbReference>
<feature type="non-terminal residue" evidence="1">
    <location>
        <position position="1"/>
    </location>
</feature>
<dbReference type="EMBL" id="CAJNNV010027465">
    <property type="protein sequence ID" value="CAE8620462.1"/>
    <property type="molecule type" value="Genomic_DNA"/>
</dbReference>
<protein>
    <submittedName>
        <fullName evidence="1">Uncharacterized protein</fullName>
    </submittedName>
</protein>
<sequence>ALGAPAAEVFPDQPQDDLMQLPSVPQHQDDPIQFGAGSETLPSVPQHQEIGIKSETLPSVPLHQEISSRSEISIRLPSVPLHQ</sequence>
<evidence type="ECO:0000313" key="3">
    <source>
        <dbReference type="Proteomes" id="UP000654075"/>
    </source>
</evidence>
<dbReference type="Proteomes" id="UP000626109">
    <property type="component" value="Unassembled WGS sequence"/>
</dbReference>
<keyword evidence="3" id="KW-1185">Reference proteome</keyword>
<evidence type="ECO:0000313" key="1">
    <source>
        <dbReference type="EMBL" id="CAE8620462.1"/>
    </source>
</evidence>
<organism evidence="1 3">
    <name type="scientific">Polarella glacialis</name>
    <name type="common">Dinoflagellate</name>
    <dbReference type="NCBI Taxonomy" id="89957"/>
    <lineage>
        <taxon>Eukaryota</taxon>
        <taxon>Sar</taxon>
        <taxon>Alveolata</taxon>
        <taxon>Dinophyceae</taxon>
        <taxon>Suessiales</taxon>
        <taxon>Suessiaceae</taxon>
        <taxon>Polarella</taxon>
    </lineage>
</organism>